<comment type="caution">
    <text evidence="2">The sequence shown here is derived from an EMBL/GenBank/DDBJ whole genome shotgun (WGS) entry which is preliminary data.</text>
</comment>
<sequence length="48" mass="5888">MPRMPAVRRDERVQPTLRRRIAVRARRRPREPEPLDLRTPSGRRRLPY</sequence>
<dbReference type="AlphaFoldDB" id="A0A941IPX9"/>
<reference evidence="2" key="1">
    <citation type="submission" date="2021-04" db="EMBL/GenBank/DDBJ databases">
        <title>Genome based classification of Actinospica acidithermotolerans sp. nov., an actinobacterium isolated from an Indonesian hot spring.</title>
        <authorList>
            <person name="Kusuma A.B."/>
            <person name="Putra K.E."/>
            <person name="Nafisah S."/>
            <person name="Loh J."/>
            <person name="Nouioui I."/>
            <person name="Goodfellow M."/>
        </authorList>
    </citation>
    <scope>NUCLEOTIDE SEQUENCE</scope>
    <source>
        <strain evidence="2">MGRD01-02</strain>
    </source>
</reference>
<accession>A0A941IPX9</accession>
<feature type="compositionally biased region" description="Basic residues" evidence="1">
    <location>
        <begin position="17"/>
        <end position="29"/>
    </location>
</feature>
<name>A0A941IPX9_9ACTN</name>
<keyword evidence="3" id="KW-1185">Reference proteome</keyword>
<dbReference type="RefSeq" id="WP_212521995.1">
    <property type="nucleotide sequence ID" value="NZ_JAGSOH010000163.1"/>
</dbReference>
<dbReference type="Proteomes" id="UP000676325">
    <property type="component" value="Unassembled WGS sequence"/>
</dbReference>
<evidence type="ECO:0000313" key="3">
    <source>
        <dbReference type="Proteomes" id="UP000676325"/>
    </source>
</evidence>
<protein>
    <submittedName>
        <fullName evidence="2">Uncharacterized protein</fullName>
    </submittedName>
</protein>
<evidence type="ECO:0000313" key="2">
    <source>
        <dbReference type="EMBL" id="MBR7830876.1"/>
    </source>
</evidence>
<dbReference type="EMBL" id="JAGSOH010000163">
    <property type="protein sequence ID" value="MBR7830876.1"/>
    <property type="molecule type" value="Genomic_DNA"/>
</dbReference>
<feature type="region of interest" description="Disordered" evidence="1">
    <location>
        <begin position="1"/>
        <end position="48"/>
    </location>
</feature>
<evidence type="ECO:0000256" key="1">
    <source>
        <dbReference type="SAM" id="MobiDB-lite"/>
    </source>
</evidence>
<gene>
    <name evidence="2" type="ORF">KDK95_31520</name>
</gene>
<organism evidence="2 3">
    <name type="scientific">Actinospica acidithermotolerans</name>
    <dbReference type="NCBI Taxonomy" id="2828514"/>
    <lineage>
        <taxon>Bacteria</taxon>
        <taxon>Bacillati</taxon>
        <taxon>Actinomycetota</taxon>
        <taxon>Actinomycetes</taxon>
        <taxon>Catenulisporales</taxon>
        <taxon>Actinospicaceae</taxon>
        <taxon>Actinospica</taxon>
    </lineage>
</organism>
<proteinExistence type="predicted"/>